<feature type="compositionally biased region" description="Basic residues" evidence="1">
    <location>
        <begin position="19"/>
        <end position="30"/>
    </location>
</feature>
<gene>
    <name evidence="2" type="ORF">GGX14DRAFT_611312</name>
</gene>
<evidence type="ECO:0000256" key="1">
    <source>
        <dbReference type="SAM" id="MobiDB-lite"/>
    </source>
</evidence>
<proteinExistence type="predicted"/>
<evidence type="ECO:0000313" key="3">
    <source>
        <dbReference type="Proteomes" id="UP001219525"/>
    </source>
</evidence>
<feature type="region of interest" description="Disordered" evidence="1">
    <location>
        <begin position="1"/>
        <end position="37"/>
    </location>
</feature>
<dbReference type="EMBL" id="JARJCW010000194">
    <property type="protein sequence ID" value="KAJ7187544.1"/>
    <property type="molecule type" value="Genomic_DNA"/>
</dbReference>
<organism evidence="2 3">
    <name type="scientific">Mycena pura</name>
    <dbReference type="NCBI Taxonomy" id="153505"/>
    <lineage>
        <taxon>Eukaryota</taxon>
        <taxon>Fungi</taxon>
        <taxon>Dikarya</taxon>
        <taxon>Basidiomycota</taxon>
        <taxon>Agaricomycotina</taxon>
        <taxon>Agaricomycetes</taxon>
        <taxon>Agaricomycetidae</taxon>
        <taxon>Agaricales</taxon>
        <taxon>Marasmiineae</taxon>
        <taxon>Mycenaceae</taxon>
        <taxon>Mycena</taxon>
    </lineage>
</organism>
<name>A0AAD6UMX2_9AGAR</name>
<reference evidence="2" key="1">
    <citation type="submission" date="2023-03" db="EMBL/GenBank/DDBJ databases">
        <title>Massive genome expansion in bonnet fungi (Mycena s.s.) driven by repeated elements and novel gene families across ecological guilds.</title>
        <authorList>
            <consortium name="Lawrence Berkeley National Laboratory"/>
            <person name="Harder C.B."/>
            <person name="Miyauchi S."/>
            <person name="Viragh M."/>
            <person name="Kuo A."/>
            <person name="Thoen E."/>
            <person name="Andreopoulos B."/>
            <person name="Lu D."/>
            <person name="Skrede I."/>
            <person name="Drula E."/>
            <person name="Henrissat B."/>
            <person name="Morin E."/>
            <person name="Kohler A."/>
            <person name="Barry K."/>
            <person name="LaButti K."/>
            <person name="Morin E."/>
            <person name="Salamov A."/>
            <person name="Lipzen A."/>
            <person name="Mereny Z."/>
            <person name="Hegedus B."/>
            <person name="Baldrian P."/>
            <person name="Stursova M."/>
            <person name="Weitz H."/>
            <person name="Taylor A."/>
            <person name="Grigoriev I.V."/>
            <person name="Nagy L.G."/>
            <person name="Martin F."/>
            <person name="Kauserud H."/>
        </authorList>
    </citation>
    <scope>NUCLEOTIDE SEQUENCE</scope>
    <source>
        <strain evidence="2">9144</strain>
    </source>
</reference>
<accession>A0AAD6UMX2</accession>
<sequence>MSTLGLGKSPKNVSQTRGKNGRRRRRKRASRQATTTSDDNEWFVLPEFCDGGVCAGSFAVTVGELGGTGAGVPGGTGNRWQAAGSAGSGRDRGRVGSAGQALALAGRGGGGWRATGGEQLEGESCTQGATSLNCTEHGGASAPANGSRHVILMDAVAKASVEAPPDGHPSASESCAGGACSVRWLAAIGQPEHVAGAAGRGCVRWAPMPTRVVGGERREAIATRMARGKRRKAMPTRMARGGIGLVKTTGDGRRLLQDTGAGSGRRALHKACVFYVVPVLWTSRGRWLSMMQKKFLEVLGKIKCFQRNKIKTTPWLRKITHEQMWADAGRFLPAASDQSRPGHARAELILTGLQRHGKLQHFYSGAEFEPP</sequence>
<protein>
    <submittedName>
        <fullName evidence="2">Uncharacterized protein</fullName>
    </submittedName>
</protein>
<evidence type="ECO:0000313" key="2">
    <source>
        <dbReference type="EMBL" id="KAJ7187544.1"/>
    </source>
</evidence>
<keyword evidence="3" id="KW-1185">Reference proteome</keyword>
<dbReference type="Proteomes" id="UP001219525">
    <property type="component" value="Unassembled WGS sequence"/>
</dbReference>
<feature type="region of interest" description="Disordered" evidence="1">
    <location>
        <begin position="69"/>
        <end position="95"/>
    </location>
</feature>
<dbReference type="AlphaFoldDB" id="A0AAD6UMX2"/>
<comment type="caution">
    <text evidence="2">The sequence shown here is derived from an EMBL/GenBank/DDBJ whole genome shotgun (WGS) entry which is preliminary data.</text>
</comment>